<dbReference type="SUPFAM" id="SSF54928">
    <property type="entry name" value="RNA-binding domain, RBD"/>
    <property type="match status" value="2"/>
</dbReference>
<dbReference type="GO" id="GO:0000463">
    <property type="term" value="P:maturation of LSU-rRNA from tricistronic rRNA transcript (SSU-rRNA, 5.8S rRNA, LSU-rRNA)"/>
    <property type="evidence" value="ECO:0007669"/>
    <property type="project" value="TreeGrafter"/>
</dbReference>
<dbReference type="GO" id="GO:0019843">
    <property type="term" value="F:rRNA binding"/>
    <property type="evidence" value="ECO:0007669"/>
    <property type="project" value="TreeGrafter"/>
</dbReference>
<evidence type="ECO:0000256" key="1">
    <source>
        <dbReference type="ARBA" id="ARBA00004604"/>
    </source>
</evidence>
<dbReference type="GO" id="GO:0005730">
    <property type="term" value="C:nucleolus"/>
    <property type="evidence" value="ECO:0007669"/>
    <property type="project" value="UniProtKB-SubCell"/>
</dbReference>
<comment type="caution">
    <text evidence="8">The sequence shown here is derived from an EMBL/GenBank/DDBJ whole genome shotgun (WGS) entry which is preliminary data.</text>
</comment>
<organism evidence="8 9">
    <name type="scientific">Calicophoron daubneyi</name>
    <name type="common">Rumen fluke</name>
    <name type="synonym">Paramphistomum daubneyi</name>
    <dbReference type="NCBI Taxonomy" id="300641"/>
    <lineage>
        <taxon>Eukaryota</taxon>
        <taxon>Metazoa</taxon>
        <taxon>Spiralia</taxon>
        <taxon>Lophotrochozoa</taxon>
        <taxon>Platyhelminthes</taxon>
        <taxon>Trematoda</taxon>
        <taxon>Digenea</taxon>
        <taxon>Plagiorchiida</taxon>
        <taxon>Pronocephalata</taxon>
        <taxon>Paramphistomoidea</taxon>
        <taxon>Paramphistomidae</taxon>
        <taxon>Calicophoron</taxon>
    </lineage>
</organism>
<dbReference type="PROSITE" id="PS50102">
    <property type="entry name" value="RRM"/>
    <property type="match status" value="1"/>
</dbReference>
<dbReference type="PANTHER" id="PTHR23236:SF25">
    <property type="entry name" value="RNA-BINDING PROTEIN 34"/>
    <property type="match status" value="1"/>
</dbReference>
<proteinExistence type="inferred from homology"/>
<dbReference type="Pfam" id="PF00076">
    <property type="entry name" value="RRM_1"/>
    <property type="match status" value="1"/>
</dbReference>
<dbReference type="InterPro" id="IPR000504">
    <property type="entry name" value="RRM_dom"/>
</dbReference>
<dbReference type="InterPro" id="IPR034221">
    <property type="entry name" value="RBM34_RRM2"/>
</dbReference>
<evidence type="ECO:0000313" key="8">
    <source>
        <dbReference type="EMBL" id="CAL5133850.1"/>
    </source>
</evidence>
<evidence type="ECO:0000256" key="3">
    <source>
        <dbReference type="ARBA" id="ARBA00022884"/>
    </source>
</evidence>
<evidence type="ECO:0000313" key="9">
    <source>
        <dbReference type="Proteomes" id="UP001497525"/>
    </source>
</evidence>
<dbReference type="InterPro" id="IPR012677">
    <property type="entry name" value="Nucleotide-bd_a/b_plait_sf"/>
</dbReference>
<dbReference type="EMBL" id="CAXLJL010000157">
    <property type="protein sequence ID" value="CAL5133850.1"/>
    <property type="molecule type" value="Genomic_DNA"/>
</dbReference>
<feature type="compositionally biased region" description="Basic residues" evidence="6">
    <location>
        <begin position="405"/>
        <end position="420"/>
    </location>
</feature>
<dbReference type="SMART" id="SM00360">
    <property type="entry name" value="RRM"/>
    <property type="match status" value="2"/>
</dbReference>
<feature type="compositionally biased region" description="Basic residues" evidence="6">
    <location>
        <begin position="382"/>
        <end position="395"/>
    </location>
</feature>
<dbReference type="Proteomes" id="UP001497525">
    <property type="component" value="Unassembled WGS sequence"/>
</dbReference>
<feature type="domain" description="RRM" evidence="7">
    <location>
        <begin position="243"/>
        <end position="321"/>
    </location>
</feature>
<comment type="similarity">
    <text evidence="2">Belongs to the RRM RBM34 family.</text>
</comment>
<dbReference type="Gene3D" id="3.30.70.330">
    <property type="match status" value="2"/>
</dbReference>
<accession>A0AAV2T9L4</accession>
<reference evidence="8" key="1">
    <citation type="submission" date="2024-06" db="EMBL/GenBank/DDBJ databases">
        <authorList>
            <person name="Liu X."/>
            <person name="Lenzi L."/>
            <person name="Haldenby T S."/>
            <person name="Uol C."/>
        </authorList>
    </citation>
    <scope>NUCLEOTIDE SEQUENCE</scope>
</reference>
<evidence type="ECO:0000256" key="2">
    <source>
        <dbReference type="ARBA" id="ARBA00007077"/>
    </source>
</evidence>
<keyword evidence="4" id="KW-0539">Nucleus</keyword>
<dbReference type="PANTHER" id="PTHR23236">
    <property type="entry name" value="EUKARYOTIC TRANSLATION INITIATION FACTOR 4B/4H"/>
    <property type="match status" value="1"/>
</dbReference>
<dbReference type="InterPro" id="IPR035979">
    <property type="entry name" value="RBD_domain_sf"/>
</dbReference>
<comment type="subcellular location">
    <subcellularLocation>
        <location evidence="1">Nucleus</location>
        <location evidence="1">Nucleolus</location>
    </subcellularLocation>
</comment>
<evidence type="ECO:0000256" key="6">
    <source>
        <dbReference type="SAM" id="MobiDB-lite"/>
    </source>
</evidence>
<dbReference type="CDD" id="cd12395">
    <property type="entry name" value="RRM2_RBM34"/>
    <property type="match status" value="1"/>
</dbReference>
<evidence type="ECO:0000256" key="4">
    <source>
        <dbReference type="ARBA" id="ARBA00023242"/>
    </source>
</evidence>
<protein>
    <recommendedName>
        <fullName evidence="7">RRM domain-containing protein</fullName>
    </recommendedName>
</protein>
<evidence type="ECO:0000256" key="5">
    <source>
        <dbReference type="PROSITE-ProRule" id="PRU00176"/>
    </source>
</evidence>
<keyword evidence="3 5" id="KW-0694">RNA-binding</keyword>
<name>A0AAV2T9L4_CALDB</name>
<feature type="region of interest" description="Disordered" evidence="6">
    <location>
        <begin position="319"/>
        <end position="420"/>
    </location>
</feature>
<evidence type="ECO:0000259" key="7">
    <source>
        <dbReference type="PROSITE" id="PS50102"/>
    </source>
</evidence>
<gene>
    <name evidence="8" type="ORF">CDAUBV1_LOCUS7078</name>
</gene>
<dbReference type="AlphaFoldDB" id="A0AAV2T9L4"/>
<feature type="region of interest" description="Disordered" evidence="6">
    <location>
        <begin position="1"/>
        <end position="65"/>
    </location>
</feature>
<sequence length="420" mass="46915">MVIKAPKRVSSETSKTEEPIRKKRKTIVAASEQSANDSSRPVRVKKRIRQESFTSSDDGDFSEDGSVVFESSQYNDRTNQRDHRRILNERMRRTVFVGNLPLGVTRKCLRKLFASALKQDEHAAADGCHIESVRIRGIVPATGGIGKLARKRAVIQGEHSAGVSKALIAYIVFSSAAGVRAALALNGHLLSVDSDSTEAASQTTDHKAAAEETIAEPNAHNQSGRCIRVDRVGRHAPTEYAKQCVFLGNLPFDVLEDEVRSAFSEFGEITNVRVIRDKQTGAVKGFGFLQFSDPSSVPLVIRASGTVFIRNRPIRVQEWKESGETGRKKIRPKVTESSNQKSSPKPKRHKRLSRLDQRGLAMGITLPSNLHGPQREQYLQKRLIKKQKRKLRREKQKQPEDSKKKVVAKSSKRQKKAKKL</sequence>